<feature type="region of interest" description="Disordered" evidence="1">
    <location>
        <begin position="93"/>
        <end position="143"/>
    </location>
</feature>
<evidence type="ECO:0000313" key="3">
    <source>
        <dbReference type="EMBL" id="KAF0885233.1"/>
    </source>
</evidence>
<comment type="caution">
    <text evidence="3">The sequence shown here is derived from an EMBL/GenBank/DDBJ whole genome shotgun (WGS) entry which is preliminary data.</text>
</comment>
<dbReference type="PANTHER" id="PTHR14112:SF1">
    <property type="entry name" value="KRAB-RELATED DOMAIN-CONTAINING PROTEIN"/>
    <property type="match status" value="1"/>
</dbReference>
<evidence type="ECO:0000256" key="1">
    <source>
        <dbReference type="SAM" id="MobiDB-lite"/>
    </source>
</evidence>
<keyword evidence="4" id="KW-1185">Reference proteome</keyword>
<organism evidence="3 4">
    <name type="scientific">Crocuta crocuta</name>
    <name type="common">Spotted hyena</name>
    <dbReference type="NCBI Taxonomy" id="9678"/>
    <lineage>
        <taxon>Eukaryota</taxon>
        <taxon>Metazoa</taxon>
        <taxon>Chordata</taxon>
        <taxon>Craniata</taxon>
        <taxon>Vertebrata</taxon>
        <taxon>Euteleostomi</taxon>
        <taxon>Mammalia</taxon>
        <taxon>Eutheria</taxon>
        <taxon>Laurasiatheria</taxon>
        <taxon>Carnivora</taxon>
        <taxon>Feliformia</taxon>
        <taxon>Hyaenidae</taxon>
        <taxon>Crocuta</taxon>
    </lineage>
</organism>
<dbReference type="Pfam" id="PF09514">
    <property type="entry name" value="SSXRD"/>
    <property type="match status" value="1"/>
</dbReference>
<dbReference type="PROSITE" id="PS50806">
    <property type="entry name" value="KRAB_RELATED"/>
    <property type="match status" value="1"/>
</dbReference>
<evidence type="ECO:0000313" key="4">
    <source>
        <dbReference type="Proteomes" id="UP000475037"/>
    </source>
</evidence>
<dbReference type="PANTHER" id="PTHR14112">
    <property type="entry name" value="SYNOVIAL SARCOMA, X MEMBER"/>
    <property type="match status" value="1"/>
</dbReference>
<gene>
    <name evidence="3" type="primary">Ssx1</name>
    <name evidence="3" type="ORF">FOF47_R02131</name>
</gene>
<dbReference type="GO" id="GO:0006355">
    <property type="term" value="P:regulation of DNA-templated transcription"/>
    <property type="evidence" value="ECO:0007669"/>
    <property type="project" value="InterPro"/>
</dbReference>
<feature type="compositionally biased region" description="Polar residues" evidence="1">
    <location>
        <begin position="110"/>
        <end position="127"/>
    </location>
</feature>
<sequence>SFKAISKYFSEEEWAKLGYSDKVTYVYMKRNYDTMSGLGLKTALPAFMCPKKWATKSTGHDSAEVQHPENESKEMLLILFIYDLHIKKVMNKKPKEENDLDPVPVALGSEQAQKQQSHPEEASTSGKQLEKRPGSKKGKNSCAYRLRERKNLIVYEEISDPEEDD</sequence>
<proteinExistence type="predicted"/>
<dbReference type="SUPFAM" id="SSF109640">
    <property type="entry name" value="KRAB domain (Kruppel-associated box)"/>
    <property type="match status" value="1"/>
</dbReference>
<accession>A0A6G1BCH1</accession>
<dbReference type="InterPro" id="IPR036051">
    <property type="entry name" value="KRAB_dom_sf"/>
</dbReference>
<feature type="non-terminal residue" evidence="3">
    <location>
        <position position="1"/>
    </location>
</feature>
<feature type="non-terminal residue" evidence="3">
    <location>
        <position position="165"/>
    </location>
</feature>
<dbReference type="InterPro" id="IPR003655">
    <property type="entry name" value="aKRAB"/>
</dbReference>
<name>A0A6G1BCH1_CROCR</name>
<dbReference type="EMBL" id="VOAJ01001307">
    <property type="protein sequence ID" value="KAF0885233.1"/>
    <property type="molecule type" value="Genomic_DNA"/>
</dbReference>
<dbReference type="InterPro" id="IPR019041">
    <property type="entry name" value="SSXRD_motif"/>
</dbReference>
<dbReference type="AlphaFoldDB" id="A0A6G1BCH1"/>
<protein>
    <submittedName>
        <fullName evidence="3">SSX1 protein</fullName>
    </submittedName>
</protein>
<dbReference type="Proteomes" id="UP000475037">
    <property type="component" value="Unassembled WGS sequence"/>
</dbReference>
<evidence type="ECO:0000259" key="2">
    <source>
        <dbReference type="PROSITE" id="PS50806"/>
    </source>
</evidence>
<reference evidence="3 4" key="1">
    <citation type="submission" date="2019-11" db="EMBL/GenBank/DDBJ databases">
        <authorList>
            <person name="Yang C."/>
            <person name="Li F."/>
        </authorList>
    </citation>
    <scope>NUCLEOTIDE SEQUENCE [LARGE SCALE GENOMIC DNA]</scope>
    <source>
        <strain evidence="3">KB4526</strain>
        <tissue evidence="3">Muscle</tissue>
    </source>
</reference>
<dbReference type="GO" id="GO:0005634">
    <property type="term" value="C:nucleus"/>
    <property type="evidence" value="ECO:0007669"/>
    <property type="project" value="InterPro"/>
</dbReference>
<feature type="domain" description="KRAB-related" evidence="2">
    <location>
        <begin position="1"/>
        <end position="60"/>
    </location>
</feature>